<dbReference type="STRING" id="75743.A0A401PRW3"/>
<keyword evidence="1" id="KW-1133">Transmembrane helix</keyword>
<evidence type="ECO:0000256" key="1">
    <source>
        <dbReference type="SAM" id="Phobius"/>
    </source>
</evidence>
<feature type="transmembrane region" description="Helical" evidence="1">
    <location>
        <begin position="95"/>
        <end position="114"/>
    </location>
</feature>
<comment type="caution">
    <text evidence="2">The sequence shown here is derived from an EMBL/GenBank/DDBJ whole genome shotgun (WGS) entry which is preliminary data.</text>
</comment>
<reference evidence="2 3" key="1">
    <citation type="journal article" date="2018" name="Nat. Ecol. Evol.">
        <title>Shark genomes provide insights into elasmobranch evolution and the origin of vertebrates.</title>
        <authorList>
            <person name="Hara Y"/>
            <person name="Yamaguchi K"/>
            <person name="Onimaru K"/>
            <person name="Kadota M"/>
            <person name="Koyanagi M"/>
            <person name="Keeley SD"/>
            <person name="Tatsumi K"/>
            <person name="Tanaka K"/>
            <person name="Motone F"/>
            <person name="Kageyama Y"/>
            <person name="Nozu R"/>
            <person name="Adachi N"/>
            <person name="Nishimura O"/>
            <person name="Nakagawa R"/>
            <person name="Tanegashima C"/>
            <person name="Kiyatake I"/>
            <person name="Matsumoto R"/>
            <person name="Murakumo K"/>
            <person name="Nishida K"/>
            <person name="Terakita A"/>
            <person name="Kuratani S"/>
            <person name="Sato K"/>
            <person name="Hyodo S Kuraku.S."/>
        </authorList>
    </citation>
    <scope>NUCLEOTIDE SEQUENCE [LARGE SCALE GENOMIC DNA]</scope>
</reference>
<keyword evidence="1" id="KW-0472">Membrane</keyword>
<sequence length="181" mass="19561">MSLCNGTAFKDRLTFLSRILPVVSNTANLVQKTAGTAASVVSVLAPEEGEYNAAGNVTNSTSATEHLFQYSFSDNELLYKEYKAPAQDAIPLPKAVLYLLMAALVVVAVVYAIVGHLIKDLAHDFVDWLFGPTADDSSNKNDLKCISSSLNGIDSQHQGGGEKPDELVIFIEDHLYLPQDT</sequence>
<keyword evidence="1" id="KW-0812">Transmembrane</keyword>
<dbReference type="OrthoDB" id="8848457at2759"/>
<protein>
    <submittedName>
        <fullName evidence="2">Uncharacterized protein</fullName>
    </submittedName>
</protein>
<keyword evidence="3" id="KW-1185">Reference proteome</keyword>
<evidence type="ECO:0000313" key="3">
    <source>
        <dbReference type="Proteomes" id="UP000288216"/>
    </source>
</evidence>
<dbReference type="AlphaFoldDB" id="A0A401PRW3"/>
<dbReference type="OMA" id="HDFIDWI"/>
<name>A0A401PRW3_SCYTO</name>
<dbReference type="EMBL" id="BFAA01009976">
    <property type="protein sequence ID" value="GCB75851.1"/>
    <property type="molecule type" value="Genomic_DNA"/>
</dbReference>
<accession>A0A401PRW3</accession>
<dbReference type="Proteomes" id="UP000288216">
    <property type="component" value="Unassembled WGS sequence"/>
</dbReference>
<proteinExistence type="predicted"/>
<evidence type="ECO:0000313" key="2">
    <source>
        <dbReference type="EMBL" id="GCB75851.1"/>
    </source>
</evidence>
<organism evidence="2 3">
    <name type="scientific">Scyliorhinus torazame</name>
    <name type="common">Cloudy catshark</name>
    <name type="synonym">Catulus torazame</name>
    <dbReference type="NCBI Taxonomy" id="75743"/>
    <lineage>
        <taxon>Eukaryota</taxon>
        <taxon>Metazoa</taxon>
        <taxon>Chordata</taxon>
        <taxon>Craniata</taxon>
        <taxon>Vertebrata</taxon>
        <taxon>Chondrichthyes</taxon>
        <taxon>Elasmobranchii</taxon>
        <taxon>Galeomorphii</taxon>
        <taxon>Galeoidea</taxon>
        <taxon>Carcharhiniformes</taxon>
        <taxon>Scyliorhinidae</taxon>
        <taxon>Scyliorhinus</taxon>
    </lineage>
</organism>
<gene>
    <name evidence="2" type="ORF">scyTo_0016482</name>
</gene>